<feature type="domain" description="Heterokaryon incompatibility" evidence="1">
    <location>
        <begin position="51"/>
        <end position="194"/>
    </location>
</feature>
<evidence type="ECO:0000259" key="1">
    <source>
        <dbReference type="Pfam" id="PF06985"/>
    </source>
</evidence>
<comment type="caution">
    <text evidence="2">The sequence shown here is derived from an EMBL/GenBank/DDBJ whole genome shotgun (WGS) entry which is preliminary data.</text>
</comment>
<dbReference type="PANTHER" id="PTHR24148:SF73">
    <property type="entry name" value="HET DOMAIN PROTEIN (AFU_ORTHOLOGUE AFUA_8G01020)"/>
    <property type="match status" value="1"/>
</dbReference>
<gene>
    <name evidence="2" type="ORF">LTR09_005597</name>
</gene>
<reference evidence="2" key="1">
    <citation type="submission" date="2023-04" db="EMBL/GenBank/DDBJ databases">
        <title>Black Yeasts Isolated from many extreme environments.</title>
        <authorList>
            <person name="Coleine C."/>
            <person name="Stajich J.E."/>
            <person name="Selbmann L."/>
        </authorList>
    </citation>
    <scope>NUCLEOTIDE SEQUENCE</scope>
    <source>
        <strain evidence="2">CCFEE 5312</strain>
    </source>
</reference>
<organism evidence="2 3">
    <name type="scientific">Extremus antarcticus</name>
    <dbReference type="NCBI Taxonomy" id="702011"/>
    <lineage>
        <taxon>Eukaryota</taxon>
        <taxon>Fungi</taxon>
        <taxon>Dikarya</taxon>
        <taxon>Ascomycota</taxon>
        <taxon>Pezizomycotina</taxon>
        <taxon>Dothideomycetes</taxon>
        <taxon>Dothideomycetidae</taxon>
        <taxon>Mycosphaerellales</taxon>
        <taxon>Extremaceae</taxon>
        <taxon>Extremus</taxon>
    </lineage>
</organism>
<dbReference type="Pfam" id="PF06985">
    <property type="entry name" value="HET"/>
    <property type="match status" value="1"/>
</dbReference>
<proteinExistence type="predicted"/>
<dbReference type="InterPro" id="IPR010730">
    <property type="entry name" value="HET"/>
</dbReference>
<dbReference type="PANTHER" id="PTHR24148">
    <property type="entry name" value="ANKYRIN REPEAT DOMAIN-CONTAINING PROTEIN 39 HOMOLOG-RELATED"/>
    <property type="match status" value="1"/>
</dbReference>
<sequence length="628" mass="70628">MDSPAVHREFSYPSLPNPGTYFRLLQVQVEEAGDDIECSISIHDIEAAPSYIAISYTWGTQADSKTILVDGQKLSVRPNCHYTLKQAHRQIAEIPDMPRYIWIDAICIDQGDRREKNEQVEMMGKIYQQAAHVFACVGRDETDFAYLAAECDAGQEWLRMSRPSDHAETFMRFHEAAVKLSYNVYWSRVWIVQELALSSSVWVLCGDHRVPFSTISDHVHANKHPPGFYGVATRLGKKSIFCQPFQRLIEYRGWKINGQGGSDLETVLHRFIDNESSNPLDGIYGFLHLIDWSESDMPRVKYDKSPFQLAAELFAQYLPEEEYAEDDVLILKFARTLLRALKLDPHDPDVLEALTARESSFHSTKSHDDTAKEADEMHPGLLSFPIEGARCFRLQPTTSGALSVDAKQTSIVNLASSDTYGTAERDSENNRSAALATINRNLPSHAKLKALLYGNAVAGLLCSHVEPGDYVLCLQQSIVTYWNVFRLCLVVRHHHEKLFEIVGHAFYSLDWLICRGGNECVDLNPGHTKTSEKAFEIRMSQDDLMALAALCVIVEDERPNNARLVPQLGHDELVAAASRLLFTNVAKERFSSYAVVDPVDGEVGYSSGLHYESFLFSEPSTCSASMYV</sequence>
<dbReference type="InterPro" id="IPR052895">
    <property type="entry name" value="HetReg/Transcr_Mod"/>
</dbReference>
<protein>
    <recommendedName>
        <fullName evidence="1">Heterokaryon incompatibility domain-containing protein</fullName>
    </recommendedName>
</protein>
<dbReference type="Proteomes" id="UP001271007">
    <property type="component" value="Unassembled WGS sequence"/>
</dbReference>
<evidence type="ECO:0000313" key="2">
    <source>
        <dbReference type="EMBL" id="KAK3053428.1"/>
    </source>
</evidence>
<evidence type="ECO:0000313" key="3">
    <source>
        <dbReference type="Proteomes" id="UP001271007"/>
    </source>
</evidence>
<accession>A0AAJ0DGE9</accession>
<dbReference type="AlphaFoldDB" id="A0AAJ0DGE9"/>
<keyword evidence="3" id="KW-1185">Reference proteome</keyword>
<name>A0AAJ0DGE9_9PEZI</name>
<dbReference type="EMBL" id="JAWDJX010000016">
    <property type="protein sequence ID" value="KAK3053428.1"/>
    <property type="molecule type" value="Genomic_DNA"/>
</dbReference>